<proteinExistence type="predicted"/>
<protein>
    <submittedName>
        <fullName evidence="1">Uncharacterized protein</fullName>
    </submittedName>
</protein>
<keyword evidence="2" id="KW-1185">Reference proteome</keyword>
<dbReference type="Proteomes" id="UP000821845">
    <property type="component" value="Chromosome 11"/>
</dbReference>
<gene>
    <name evidence="1" type="ORF">HPB50_010153</name>
</gene>
<sequence length="272" mass="30293">MHQPQRQHDLSKPEEFSILQTKRDAGSNSAVRHESCSSSSPSQLHYADPDMLLPTPAELDRFISTTPLIDLQKLIATTLLSSNTAVAQEEYGPDIIDAFTEAYQYPQETQPPQQLVFQQPGAFDSYASTPNAIVAAPASSALNVTGGTAKDEPQMGPRQGTQLLPIDMRDLERAKLEKRRLVNRISQAKCRKRKLDYISRLEAKEHSLEEGERRAGSRREPSPRRSPEAQEGRRDARQPWLSDLAFACTLSTPVDLLQRYVACASCVCARTC</sequence>
<name>A0ACB7T7P9_HYAAI</name>
<evidence type="ECO:0000313" key="1">
    <source>
        <dbReference type="EMBL" id="KAH6940899.1"/>
    </source>
</evidence>
<organism evidence="1 2">
    <name type="scientific">Hyalomma asiaticum</name>
    <name type="common">Tick</name>
    <dbReference type="NCBI Taxonomy" id="266040"/>
    <lineage>
        <taxon>Eukaryota</taxon>
        <taxon>Metazoa</taxon>
        <taxon>Ecdysozoa</taxon>
        <taxon>Arthropoda</taxon>
        <taxon>Chelicerata</taxon>
        <taxon>Arachnida</taxon>
        <taxon>Acari</taxon>
        <taxon>Parasitiformes</taxon>
        <taxon>Ixodida</taxon>
        <taxon>Ixodoidea</taxon>
        <taxon>Ixodidae</taxon>
        <taxon>Hyalomminae</taxon>
        <taxon>Hyalomma</taxon>
    </lineage>
</organism>
<evidence type="ECO:0000313" key="2">
    <source>
        <dbReference type="Proteomes" id="UP000821845"/>
    </source>
</evidence>
<reference evidence="1" key="1">
    <citation type="submission" date="2020-05" db="EMBL/GenBank/DDBJ databases">
        <title>Large-scale comparative analyses of tick genomes elucidate their genetic diversity and vector capacities.</title>
        <authorList>
            <person name="Jia N."/>
            <person name="Wang J."/>
            <person name="Shi W."/>
            <person name="Du L."/>
            <person name="Sun Y."/>
            <person name="Zhan W."/>
            <person name="Jiang J."/>
            <person name="Wang Q."/>
            <person name="Zhang B."/>
            <person name="Ji P."/>
            <person name="Sakyi L.B."/>
            <person name="Cui X."/>
            <person name="Yuan T."/>
            <person name="Jiang B."/>
            <person name="Yang W."/>
            <person name="Lam T.T.-Y."/>
            <person name="Chang Q."/>
            <person name="Ding S."/>
            <person name="Wang X."/>
            <person name="Zhu J."/>
            <person name="Ruan X."/>
            <person name="Zhao L."/>
            <person name="Wei J."/>
            <person name="Que T."/>
            <person name="Du C."/>
            <person name="Cheng J."/>
            <person name="Dai P."/>
            <person name="Han X."/>
            <person name="Huang E."/>
            <person name="Gao Y."/>
            <person name="Liu J."/>
            <person name="Shao H."/>
            <person name="Ye R."/>
            <person name="Li L."/>
            <person name="Wei W."/>
            <person name="Wang X."/>
            <person name="Wang C."/>
            <person name="Yang T."/>
            <person name="Huo Q."/>
            <person name="Li W."/>
            <person name="Guo W."/>
            <person name="Chen H."/>
            <person name="Zhou L."/>
            <person name="Ni X."/>
            <person name="Tian J."/>
            <person name="Zhou Y."/>
            <person name="Sheng Y."/>
            <person name="Liu T."/>
            <person name="Pan Y."/>
            <person name="Xia L."/>
            <person name="Li J."/>
            <person name="Zhao F."/>
            <person name="Cao W."/>
        </authorList>
    </citation>
    <scope>NUCLEOTIDE SEQUENCE</scope>
    <source>
        <strain evidence="1">Hyas-2018</strain>
    </source>
</reference>
<comment type="caution">
    <text evidence="1">The sequence shown here is derived from an EMBL/GenBank/DDBJ whole genome shotgun (WGS) entry which is preliminary data.</text>
</comment>
<dbReference type="EMBL" id="CM023491">
    <property type="protein sequence ID" value="KAH6940899.1"/>
    <property type="molecule type" value="Genomic_DNA"/>
</dbReference>
<accession>A0ACB7T7P9</accession>